<evidence type="ECO:0000313" key="3">
    <source>
        <dbReference type="EMBL" id="SOC35157.1"/>
    </source>
</evidence>
<organism evidence="3 4">
    <name type="scientific">Ureibacillus acetophenoni</name>
    <dbReference type="NCBI Taxonomy" id="614649"/>
    <lineage>
        <taxon>Bacteria</taxon>
        <taxon>Bacillati</taxon>
        <taxon>Bacillota</taxon>
        <taxon>Bacilli</taxon>
        <taxon>Bacillales</taxon>
        <taxon>Caryophanaceae</taxon>
        <taxon>Ureibacillus</taxon>
    </lineage>
</organism>
<dbReference type="Pfam" id="PF02517">
    <property type="entry name" value="Rce1-like"/>
    <property type="match status" value="1"/>
</dbReference>
<proteinExistence type="predicted"/>
<name>A0A285U0B3_9BACL</name>
<dbReference type="GO" id="GO:0080120">
    <property type="term" value="P:CAAX-box protein maturation"/>
    <property type="evidence" value="ECO:0007669"/>
    <property type="project" value="UniProtKB-ARBA"/>
</dbReference>
<evidence type="ECO:0000256" key="1">
    <source>
        <dbReference type="SAM" id="Phobius"/>
    </source>
</evidence>
<gene>
    <name evidence="3" type="ORF">SAMN05877842_101284</name>
</gene>
<feature type="transmembrane region" description="Helical" evidence="1">
    <location>
        <begin position="157"/>
        <end position="175"/>
    </location>
</feature>
<dbReference type="EMBL" id="OBQC01000001">
    <property type="protein sequence ID" value="SOC35157.1"/>
    <property type="molecule type" value="Genomic_DNA"/>
</dbReference>
<keyword evidence="1" id="KW-1133">Transmembrane helix</keyword>
<feature type="transmembrane region" description="Helical" evidence="1">
    <location>
        <begin position="106"/>
        <end position="124"/>
    </location>
</feature>
<accession>A0A285U0B3</accession>
<dbReference type="AlphaFoldDB" id="A0A285U0B3"/>
<feature type="transmembrane region" description="Helical" evidence="1">
    <location>
        <begin position="7"/>
        <end position="24"/>
    </location>
</feature>
<keyword evidence="1" id="KW-0472">Membrane</keyword>
<feature type="domain" description="CAAX prenyl protease 2/Lysostaphin resistance protein A-like" evidence="2">
    <location>
        <begin position="104"/>
        <end position="190"/>
    </location>
</feature>
<dbReference type="GO" id="GO:0004175">
    <property type="term" value="F:endopeptidase activity"/>
    <property type="evidence" value="ECO:0007669"/>
    <property type="project" value="UniProtKB-ARBA"/>
</dbReference>
<sequence>MKTSKKIILLLGSLIFFYAVFSYLFKESDIFWYLYPFLILIGIAISILTSHQEDELSIWRCLLYGIGYGVILYGLIRLSYIIFNLVGNNFTKSLSKYITEFGPSNIWHYVLLIFIIVVGEELFWRGYVQQTLINWTSSFIAVVLSSILYAGPFLINGYFSFGLLVFISGLCLGAIYEWKKSIPLNIVVHEVYILLLFLLIPLI</sequence>
<evidence type="ECO:0000259" key="2">
    <source>
        <dbReference type="Pfam" id="PF02517"/>
    </source>
</evidence>
<feature type="transmembrane region" description="Helical" evidence="1">
    <location>
        <begin position="131"/>
        <end position="151"/>
    </location>
</feature>
<feature type="transmembrane region" description="Helical" evidence="1">
    <location>
        <begin position="61"/>
        <end position="86"/>
    </location>
</feature>
<dbReference type="Proteomes" id="UP000219252">
    <property type="component" value="Unassembled WGS sequence"/>
</dbReference>
<reference evidence="4" key="1">
    <citation type="submission" date="2017-08" db="EMBL/GenBank/DDBJ databases">
        <authorList>
            <person name="Varghese N."/>
            <person name="Submissions S."/>
        </authorList>
    </citation>
    <scope>NUCLEOTIDE SEQUENCE [LARGE SCALE GENOMIC DNA]</scope>
    <source>
        <strain evidence="4">JC23</strain>
    </source>
</reference>
<dbReference type="InterPro" id="IPR003675">
    <property type="entry name" value="Rce1/LyrA-like_dom"/>
</dbReference>
<keyword evidence="4" id="KW-1185">Reference proteome</keyword>
<feature type="transmembrane region" description="Helical" evidence="1">
    <location>
        <begin position="182"/>
        <end position="202"/>
    </location>
</feature>
<evidence type="ECO:0000313" key="4">
    <source>
        <dbReference type="Proteomes" id="UP000219252"/>
    </source>
</evidence>
<dbReference type="RefSeq" id="WP_097147840.1">
    <property type="nucleotide sequence ID" value="NZ_OBQC01000001.1"/>
</dbReference>
<dbReference type="OrthoDB" id="1903300at2"/>
<keyword evidence="1" id="KW-0812">Transmembrane</keyword>
<feature type="transmembrane region" description="Helical" evidence="1">
    <location>
        <begin position="30"/>
        <end position="49"/>
    </location>
</feature>
<protein>
    <recommendedName>
        <fullName evidence="2">CAAX prenyl protease 2/Lysostaphin resistance protein A-like domain-containing protein</fullName>
    </recommendedName>
</protein>